<protein>
    <recommendedName>
        <fullName evidence="4">HNH endonuclease</fullName>
    </recommendedName>
</protein>
<proteinExistence type="predicted"/>
<dbReference type="RefSeq" id="WP_136906096.1">
    <property type="nucleotide sequence ID" value="NZ_SUMD01000001.1"/>
</dbReference>
<gene>
    <name evidence="2" type="ORF">FCG67_00080</name>
</gene>
<dbReference type="EMBL" id="SUMD01000001">
    <property type="protein sequence ID" value="TJZ81101.1"/>
    <property type="molecule type" value="Genomic_DNA"/>
</dbReference>
<feature type="compositionally biased region" description="Polar residues" evidence="1">
    <location>
        <begin position="127"/>
        <end position="136"/>
    </location>
</feature>
<accession>A0ABY2RPU7</accession>
<evidence type="ECO:0000313" key="2">
    <source>
        <dbReference type="EMBL" id="TJZ81101.1"/>
    </source>
</evidence>
<feature type="compositionally biased region" description="Gly residues" evidence="1">
    <location>
        <begin position="104"/>
        <end position="121"/>
    </location>
</feature>
<comment type="caution">
    <text evidence="2">The sequence shown here is derived from an EMBL/GenBank/DDBJ whole genome shotgun (WGS) entry which is preliminary data.</text>
</comment>
<sequence>MALVHGETYLHCLCGRDDCPTAHLPRPERPKPEVHIHIDLESLLRLADRPGHVEGHGPIDPELARLLAGDATWQAVITDARRIQAERNGSVGDEGDEGETDSYNGGGTNGLGDGADGGVNGGEIACNNGTDDNGTH</sequence>
<evidence type="ECO:0000313" key="3">
    <source>
        <dbReference type="Proteomes" id="UP000305109"/>
    </source>
</evidence>
<evidence type="ECO:0000256" key="1">
    <source>
        <dbReference type="SAM" id="MobiDB-lite"/>
    </source>
</evidence>
<feature type="region of interest" description="Disordered" evidence="1">
    <location>
        <begin position="82"/>
        <end position="136"/>
    </location>
</feature>
<keyword evidence="3" id="KW-1185">Reference proteome</keyword>
<evidence type="ECO:0008006" key="4">
    <source>
        <dbReference type="Google" id="ProtNLM"/>
    </source>
</evidence>
<reference evidence="2 3" key="1">
    <citation type="submission" date="2019-04" db="EMBL/GenBank/DDBJ databases">
        <title>Rhodococcus oryzae sp. nov., a novel actinomycete isolated from rhizosphere soil of rice (Oryza sativa L.).</title>
        <authorList>
            <person name="Li C."/>
        </authorList>
    </citation>
    <scope>NUCLEOTIDE SEQUENCE [LARGE SCALE GENOMIC DNA]</scope>
    <source>
        <strain evidence="2 3">NEAU-CX67</strain>
    </source>
</reference>
<name>A0ABY2RPU7_9NOCA</name>
<organism evidence="2 3">
    <name type="scientific">Rhodococcus oryzae</name>
    <dbReference type="NCBI Taxonomy" id="2571143"/>
    <lineage>
        <taxon>Bacteria</taxon>
        <taxon>Bacillati</taxon>
        <taxon>Actinomycetota</taxon>
        <taxon>Actinomycetes</taxon>
        <taxon>Mycobacteriales</taxon>
        <taxon>Nocardiaceae</taxon>
        <taxon>Rhodococcus</taxon>
    </lineage>
</organism>
<dbReference type="Proteomes" id="UP000305109">
    <property type="component" value="Unassembled WGS sequence"/>
</dbReference>